<evidence type="ECO:0000259" key="5">
    <source>
        <dbReference type="PROSITE" id="PS51444"/>
    </source>
</evidence>
<comment type="caution">
    <text evidence="6">The sequence shown here is derived from an EMBL/GenBank/DDBJ whole genome shotgun (WGS) entry which is preliminary data.</text>
</comment>
<dbReference type="Pfam" id="PF02181">
    <property type="entry name" value="FH2"/>
    <property type="match status" value="1"/>
</dbReference>
<feature type="coiled-coil region" evidence="2">
    <location>
        <begin position="869"/>
        <end position="896"/>
    </location>
</feature>
<feature type="coiled-coil region" evidence="2">
    <location>
        <begin position="591"/>
        <end position="636"/>
    </location>
</feature>
<feature type="compositionally biased region" description="Basic and acidic residues" evidence="3">
    <location>
        <begin position="279"/>
        <end position="293"/>
    </location>
</feature>
<feature type="region of interest" description="Disordered" evidence="3">
    <location>
        <begin position="1721"/>
        <end position="1844"/>
    </location>
</feature>
<feature type="compositionally biased region" description="Polar residues" evidence="3">
    <location>
        <begin position="83"/>
        <end position="99"/>
    </location>
</feature>
<feature type="compositionally biased region" description="Polar residues" evidence="3">
    <location>
        <begin position="457"/>
        <end position="474"/>
    </location>
</feature>
<feature type="compositionally biased region" description="Polar residues" evidence="3">
    <location>
        <begin position="241"/>
        <end position="277"/>
    </location>
</feature>
<feature type="compositionally biased region" description="Low complexity" evidence="3">
    <location>
        <begin position="178"/>
        <end position="195"/>
    </location>
</feature>
<dbReference type="InterPro" id="IPR036390">
    <property type="entry name" value="WH_DNA-bd_sf"/>
</dbReference>
<evidence type="ECO:0000259" key="4">
    <source>
        <dbReference type="PROSITE" id="PS50186"/>
    </source>
</evidence>
<sequence length="2157" mass="240256">MDGRRGRGGRNRNVFKGAVLVSILLETHPRRFKARLAAVRFAKRLLREGYIKSIFGSRSFEDSAQLYMWQDDDAVRLHRATMTSSGASDGVTSTNSATSQQERIQEAQQRAGYESLRREETTEPRYERLDIKLIEDVKNKVLNRSEAYNIVTSYNTFFQELQQDFRGEGDRGDRESEQNYYNQPPQRQNQHQQQHSMQSGDSLHQKPHHQQQPSIDSYQQQRPQQPGDSQHQKSQHHRQASIDSYRQQYPQQSGDSYRQKPQQGSIDGYRQQQQQSGDFYHHRPQEQSGDNRRPQKTQPLQQIDPRHQQQTSASESSQHRHRVKPQQQQHQPSPSTQREGSHRLNDHRQQQTPNSHHPQSQQQSRRQPQTQPANTPHRSQAFSSGTYHDPYAASTTTSADVKRESTCSTDSSVDTQTYFRTRDRISSKTHQQQGSSSSGGGMNPRHSSSQHSANSSIPHASMTSPATNHSHTAPPQQPALRDHNSIPEERISSSDPALMNAGMPPTDKNKELRPDMTSSEYEMTSVGTMSLSHPQVLGLASNNVSSSPEHLAITGSGSGVVSQMALVDSSSVSRSNRWAHEPAAYSYSDNEKQLIEEMKRMKKEHQDILRTYEGRINKLMAKMHELRNIAEMLENSSTKTSPYGLLPGKATLLNIIASGTKLEDSEKKGSVTGEGDVPPPLPPRPGRGGRIYPNKPIIHTRTRMKSLHWNRIILAETGTEGGQTTVWHGMPEAKFDTEQVDRLYSTLAESSNDDVTLLDDIYTIRGRPKHQLLAMFDAERSQRILTEMRSLRCSLSDVISAISSLECQHLHQDSFAELLELLNSPRDVDKILHHVKRKGPGQLDTPEYLIFEMSKLDHFRERLEFLRFKNKLQINLFEIDQQLRELNTACDELVNNVPLKNVLQTVLAVGNYLNGGTERGQADGFGLDVLNKLKDFADRSRRGNLLELIMRTYCLQYESDLDLGCPTRFKLPEPSNMRHAAQVSFEEIQKALRDLREELSQVRDRLEVLSKRESSNLTIALRVTSENFLTSAVEVLAEEKRFLEDTKGHFWKTTAYFHYTRQCAPQEFFLIWATFLHDCKYYWKLAHRNLARDKFERDFSTKCQLSCSSLPGFTNLKNKMMRTVATLQNDQEMRASKAQQLLHINNWIESLGRYDQDVTPQGPHLATRENAYGNGPSRQDGCVNTTPGQRDRKQQRHRQREQGGGSGSRQQQQQQQLRSSSPKPITSTPPNVHKPQAISHISPTTVSSTYSSTSFPTTNAVNGTGSAGPNSTPYALNTNGEAGNYHPAFHCDGEMEEPYESLSRVTMAMTQEGEPVLDFVDGNGKRLSQDSTQKKNAGNFSIKSWLKRDQRQRSSNDELSSPNGQSSQYPAGHNSAKSPTTPFNKLRNSVVQKFAGTGSSKKSGDSTKANNTPVVPPKPPRTHTENEPIPSHLILFSPGQQQQGHDSTEQKHGSQDLPGDYEPRDYQNFYYQAQGSKDRGFPTGHDSAPSTLSSVTSRDFSPQKYEALSRGDVSRHRDTSRDKSRYGGQEENFSPSREPVQHLAPPSSTAEPAHKERRGGRSRAPIAINLGSNMSISDAYGRQDDGQRQSQQPPQQTQVTPQTQYPHHLAAESGRDVHHVSPQYPASHPAGDSSSRDATPHLPPQPCTVDSKRVKANPVPVYKAKLIPNYENQTKMDPRMEPAIRGQAEPVHEPAHFAHSSNSSEVYRQELQKKSEMYLNSYPQSPLSQTPPCASSFGNVPTANGSQTPPGQGSYPHASHGGAQGTPNQNAYPPSQGFLQTPLSSSYPNPNQDFSQTPPSHGPAYPQQSPFSQTTPTATASCVSMRDGGFGPVNPNSTDYDDFQTPARRSASAQNILDRGGGGLFGTDGSRASHTSDPSGPSHSYLASFSAKRDGEKGNGQGTREVGRNKAADPGQPAKVLDLIHRWEKKDGTMGGPLVDGADKPPSMTSTPVTRRKHPAGSLEGEDRGSRSATVPPQSQRHHQPMTSSYDSQGTGSGVGPFVSGGSARSRSQSQGRERGEHRDSYPRTHPHHSQSPHRAEPVRHNPQTPRSQGYPSPHQQQQPYSPQTPNSTNTYPPRSSIASSGRSHPTDPNSDAVDSYSDQLRKASQFNGERAGGGEGGQQTRPVPLPRHNIPGAMAVVKPTVMHQGALTFMEI</sequence>
<feature type="compositionally biased region" description="Basic and acidic residues" evidence="3">
    <location>
        <begin position="1346"/>
        <end position="1356"/>
    </location>
</feature>
<proteinExistence type="inferred from homology"/>
<evidence type="ECO:0000313" key="7">
    <source>
        <dbReference type="Proteomes" id="UP001374579"/>
    </source>
</evidence>
<dbReference type="InterPro" id="IPR036388">
    <property type="entry name" value="WH-like_DNA-bd_sf"/>
</dbReference>
<feature type="region of interest" description="Disordered" evidence="3">
    <location>
        <begin position="1317"/>
        <end position="1383"/>
    </location>
</feature>
<feature type="compositionally biased region" description="Low complexity" evidence="3">
    <location>
        <begin position="350"/>
        <end position="372"/>
    </location>
</feature>
<dbReference type="GO" id="GO:0035556">
    <property type="term" value="P:intracellular signal transduction"/>
    <property type="evidence" value="ECO:0007669"/>
    <property type="project" value="InterPro"/>
</dbReference>
<dbReference type="PROSITE" id="PS51444">
    <property type="entry name" value="FH2"/>
    <property type="match status" value="1"/>
</dbReference>
<dbReference type="SUPFAM" id="SSF101447">
    <property type="entry name" value="Formin homology 2 domain (FH2 domain)"/>
    <property type="match status" value="1"/>
</dbReference>
<feature type="region of interest" description="Disordered" evidence="3">
    <location>
        <begin position="663"/>
        <end position="693"/>
    </location>
</feature>
<keyword evidence="7" id="KW-1185">Reference proteome</keyword>
<feature type="domain" description="FH2" evidence="5">
    <location>
        <begin position="694"/>
        <end position="1105"/>
    </location>
</feature>
<dbReference type="SUPFAM" id="SSF46785">
    <property type="entry name" value="Winged helix' DNA-binding domain"/>
    <property type="match status" value="1"/>
</dbReference>
<evidence type="ECO:0000256" key="1">
    <source>
        <dbReference type="ARBA" id="ARBA00005271"/>
    </source>
</evidence>
<dbReference type="InterPro" id="IPR000591">
    <property type="entry name" value="DEP_dom"/>
</dbReference>
<dbReference type="GO" id="GO:0051015">
    <property type="term" value="F:actin filament binding"/>
    <property type="evidence" value="ECO:0007669"/>
    <property type="project" value="TreeGrafter"/>
</dbReference>
<feature type="compositionally biased region" description="Basic and acidic residues" evidence="3">
    <location>
        <begin position="2016"/>
        <end position="2027"/>
    </location>
</feature>
<feature type="compositionally biased region" description="Polar residues" evidence="3">
    <location>
        <begin position="1721"/>
        <end position="1751"/>
    </location>
</feature>
<feature type="region of interest" description="Disordered" evidence="3">
    <location>
        <begin position="1158"/>
        <end position="1238"/>
    </location>
</feature>
<feature type="region of interest" description="Disordered" evidence="3">
    <location>
        <begin position="165"/>
        <end position="513"/>
    </location>
</feature>
<dbReference type="Gene3D" id="1.10.10.10">
    <property type="entry name" value="Winged helix-like DNA-binding domain superfamily/Winged helix DNA-binding domain"/>
    <property type="match status" value="1"/>
</dbReference>
<dbReference type="PANTHER" id="PTHR45920">
    <property type="entry name" value="FORMIN HOMOLOGY 2 DOMAIN CONTAINING, ISOFORM I"/>
    <property type="match status" value="1"/>
</dbReference>
<feature type="compositionally biased region" description="Low complexity" evidence="3">
    <location>
        <begin position="447"/>
        <end position="456"/>
    </location>
</feature>
<dbReference type="GO" id="GO:0005737">
    <property type="term" value="C:cytoplasm"/>
    <property type="evidence" value="ECO:0007669"/>
    <property type="project" value="UniProtKB-ARBA"/>
</dbReference>
<feature type="compositionally biased region" description="Basic and acidic residues" evidence="3">
    <location>
        <begin position="480"/>
        <end position="492"/>
    </location>
</feature>
<feature type="compositionally biased region" description="Polar residues" evidence="3">
    <location>
        <begin position="1329"/>
        <end position="1342"/>
    </location>
</feature>
<feature type="domain" description="DEP" evidence="4">
    <location>
        <begin position="1"/>
        <end position="71"/>
    </location>
</feature>
<feature type="compositionally biased region" description="Polar residues" evidence="3">
    <location>
        <begin position="373"/>
        <end position="386"/>
    </location>
</feature>
<protein>
    <submittedName>
        <fullName evidence="6">Uncharacterized protein</fullName>
    </submittedName>
</protein>
<feature type="compositionally biased region" description="Low complexity" evidence="3">
    <location>
        <begin position="1588"/>
        <end position="1604"/>
    </location>
</feature>
<dbReference type="Gene3D" id="1.20.58.2220">
    <property type="entry name" value="Formin, FH2 domain"/>
    <property type="match status" value="1"/>
</dbReference>
<feature type="compositionally biased region" description="Polar residues" evidence="3">
    <location>
        <begin position="406"/>
        <end position="419"/>
    </location>
</feature>
<dbReference type="InterPro" id="IPR015425">
    <property type="entry name" value="FH2_Formin"/>
</dbReference>
<feature type="region of interest" description="Disordered" evidence="3">
    <location>
        <begin position="1856"/>
        <end position="2131"/>
    </location>
</feature>
<dbReference type="PANTHER" id="PTHR45920:SF7">
    <property type="entry name" value="FORMIN-G"/>
    <property type="match status" value="1"/>
</dbReference>
<evidence type="ECO:0000256" key="3">
    <source>
        <dbReference type="SAM" id="MobiDB-lite"/>
    </source>
</evidence>
<gene>
    <name evidence="6" type="ORF">V1264_000538</name>
</gene>
<dbReference type="EMBL" id="JBAMIC010000001">
    <property type="protein sequence ID" value="KAK7114483.1"/>
    <property type="molecule type" value="Genomic_DNA"/>
</dbReference>
<feature type="coiled-coil region" evidence="2">
    <location>
        <begin position="978"/>
        <end position="1012"/>
    </location>
</feature>
<feature type="compositionally biased region" description="Polar residues" evidence="3">
    <location>
        <begin position="1357"/>
        <end position="1383"/>
    </location>
</feature>
<dbReference type="GO" id="GO:0005856">
    <property type="term" value="C:cytoskeleton"/>
    <property type="evidence" value="ECO:0007669"/>
    <property type="project" value="TreeGrafter"/>
</dbReference>
<comment type="similarity">
    <text evidence="1">Belongs to the formin homology family. Cappuccino subfamily.</text>
</comment>
<feature type="compositionally biased region" description="Polar residues" evidence="3">
    <location>
        <begin position="2101"/>
        <end position="2112"/>
    </location>
</feature>
<feature type="compositionally biased region" description="Polar residues" evidence="3">
    <location>
        <begin position="1488"/>
        <end position="1500"/>
    </location>
</feature>
<feature type="compositionally biased region" description="Low complexity" evidence="3">
    <location>
        <begin position="325"/>
        <end position="338"/>
    </location>
</feature>
<evidence type="ECO:0000313" key="6">
    <source>
        <dbReference type="EMBL" id="KAK7114483.1"/>
    </source>
</evidence>
<feature type="compositionally biased region" description="Low complexity" evidence="3">
    <location>
        <begin position="100"/>
        <end position="111"/>
    </location>
</feature>
<feature type="compositionally biased region" description="Low complexity" evidence="3">
    <location>
        <begin position="2000"/>
        <end position="2015"/>
    </location>
</feature>
<feature type="region of interest" description="Disordered" evidence="3">
    <location>
        <begin position="83"/>
        <end position="122"/>
    </location>
</feature>
<dbReference type="InterPro" id="IPR042201">
    <property type="entry name" value="FH2_Formin_sf"/>
</dbReference>
<feature type="region of interest" description="Disordered" evidence="3">
    <location>
        <begin position="1395"/>
        <end position="1654"/>
    </location>
</feature>
<feature type="compositionally biased region" description="Low complexity" evidence="3">
    <location>
        <begin position="2052"/>
        <end position="2072"/>
    </location>
</feature>
<feature type="compositionally biased region" description="Basic and acidic residues" evidence="3">
    <location>
        <begin position="1609"/>
        <end position="1619"/>
    </location>
</feature>
<dbReference type="Proteomes" id="UP001374579">
    <property type="component" value="Unassembled WGS sequence"/>
</dbReference>
<feature type="compositionally biased region" description="Polar residues" evidence="3">
    <location>
        <begin position="2073"/>
        <end position="2094"/>
    </location>
</feature>
<accession>A0AAN9GMW3</accession>
<keyword evidence="2" id="KW-0175">Coiled coil</keyword>
<name>A0AAN9GMW3_9CAEN</name>
<feature type="compositionally biased region" description="Polar residues" evidence="3">
    <location>
        <begin position="1765"/>
        <end position="1799"/>
    </location>
</feature>
<reference evidence="6 7" key="1">
    <citation type="submission" date="2024-02" db="EMBL/GenBank/DDBJ databases">
        <title>Chromosome-scale genome assembly of the rough periwinkle Littorina saxatilis.</title>
        <authorList>
            <person name="De Jode A."/>
            <person name="Faria R."/>
            <person name="Formenti G."/>
            <person name="Sims Y."/>
            <person name="Smith T.P."/>
            <person name="Tracey A."/>
            <person name="Wood J.M.D."/>
            <person name="Zagrodzka Z.B."/>
            <person name="Johannesson K."/>
            <person name="Butlin R.K."/>
            <person name="Leder E.H."/>
        </authorList>
    </citation>
    <scope>NUCLEOTIDE SEQUENCE [LARGE SCALE GENOMIC DNA]</scope>
    <source>
        <strain evidence="6">Snail1</strain>
        <tissue evidence="6">Muscle</tissue>
    </source>
</reference>
<dbReference type="SMART" id="SM00498">
    <property type="entry name" value="FH2"/>
    <property type="match status" value="1"/>
</dbReference>
<feature type="compositionally biased region" description="Basic and acidic residues" evidence="3">
    <location>
        <begin position="1507"/>
        <end position="1525"/>
    </location>
</feature>
<organism evidence="6 7">
    <name type="scientific">Littorina saxatilis</name>
    <dbReference type="NCBI Taxonomy" id="31220"/>
    <lineage>
        <taxon>Eukaryota</taxon>
        <taxon>Metazoa</taxon>
        <taxon>Spiralia</taxon>
        <taxon>Lophotrochozoa</taxon>
        <taxon>Mollusca</taxon>
        <taxon>Gastropoda</taxon>
        <taxon>Caenogastropoda</taxon>
        <taxon>Littorinimorpha</taxon>
        <taxon>Littorinoidea</taxon>
        <taxon>Littorinidae</taxon>
        <taxon>Littorina</taxon>
    </lineage>
</organism>
<feature type="compositionally biased region" description="Low complexity" evidence="3">
    <location>
        <begin position="1208"/>
        <end position="1230"/>
    </location>
</feature>
<feature type="compositionally biased region" description="Basic and acidic residues" evidence="3">
    <location>
        <begin position="1922"/>
        <end position="1932"/>
    </location>
</feature>
<feature type="compositionally biased region" description="Basic and acidic residues" evidence="3">
    <location>
        <begin position="339"/>
        <end position="349"/>
    </location>
</feature>
<feature type="compositionally biased region" description="Polar residues" evidence="3">
    <location>
        <begin position="1971"/>
        <end position="1993"/>
    </location>
</feature>
<feature type="compositionally biased region" description="Polar residues" evidence="3">
    <location>
        <begin position="1806"/>
        <end position="1822"/>
    </location>
</feature>
<dbReference type="PROSITE" id="PS50186">
    <property type="entry name" value="DEP"/>
    <property type="match status" value="1"/>
</dbReference>
<dbReference type="GO" id="GO:0030866">
    <property type="term" value="P:cortical actin cytoskeleton organization"/>
    <property type="evidence" value="ECO:0007669"/>
    <property type="project" value="TreeGrafter"/>
</dbReference>
<feature type="compositionally biased region" description="Low complexity" evidence="3">
    <location>
        <begin position="210"/>
        <end position="229"/>
    </location>
</feature>
<evidence type="ECO:0000256" key="2">
    <source>
        <dbReference type="SAM" id="Coils"/>
    </source>
</evidence>
<feature type="compositionally biased region" description="Basic and acidic residues" evidence="3">
    <location>
        <begin position="165"/>
        <end position="177"/>
    </location>
</feature>
<feature type="compositionally biased region" description="Polar residues" evidence="3">
    <location>
        <begin position="1870"/>
        <end position="1887"/>
    </location>
</feature>